<keyword evidence="1" id="KW-0472">Membrane</keyword>
<evidence type="ECO:0000313" key="3">
    <source>
        <dbReference type="Proteomes" id="UP001144673"/>
    </source>
</evidence>
<organism evidence="2 3">
    <name type="scientific">Akanthomyces muscarius</name>
    <name type="common">Entomopathogenic fungus</name>
    <name type="synonym">Lecanicillium muscarium</name>
    <dbReference type="NCBI Taxonomy" id="2231603"/>
    <lineage>
        <taxon>Eukaryota</taxon>
        <taxon>Fungi</taxon>
        <taxon>Dikarya</taxon>
        <taxon>Ascomycota</taxon>
        <taxon>Pezizomycotina</taxon>
        <taxon>Sordariomycetes</taxon>
        <taxon>Hypocreomycetidae</taxon>
        <taxon>Hypocreales</taxon>
        <taxon>Cordycipitaceae</taxon>
        <taxon>Akanthomyces</taxon>
    </lineage>
</organism>
<reference evidence="2" key="1">
    <citation type="journal article" date="2023" name="Access Microbiol">
        <title>De-novo genome assembly for Akanthomyces muscarius, a biocontrol agent of insect agricultural pests.</title>
        <authorList>
            <person name="Erdos Z."/>
            <person name="Studholme D.J."/>
            <person name="Raymond B."/>
            <person name="Sharma M."/>
        </authorList>
    </citation>
    <scope>NUCLEOTIDE SEQUENCE</scope>
    <source>
        <strain evidence="2">Ve6</strain>
    </source>
</reference>
<dbReference type="GeneID" id="80895213"/>
<dbReference type="AlphaFoldDB" id="A0A9W8QHZ2"/>
<keyword evidence="1" id="KW-1133">Transmembrane helix</keyword>
<evidence type="ECO:0000256" key="1">
    <source>
        <dbReference type="SAM" id="Phobius"/>
    </source>
</evidence>
<evidence type="ECO:0000313" key="2">
    <source>
        <dbReference type="EMBL" id="KAJ4159142.1"/>
    </source>
</evidence>
<sequence>MDQRVQTYSNGTDLGLAPNRLQSHHTMTVVQPRLEGSARLFVMDTVNVNGLPEFLALAKRAPIAAGLIALPFIESAFAIIVMGITAAAINNDNMAFGWGVPPKRIYIIVVSVFTIVIFVALRLFLGRVKEEKTLQNLGFTSTKQSKGSTLLCVSYFPSLVYYHGSI</sequence>
<gene>
    <name evidence="2" type="ORF">LMH87_008054</name>
</gene>
<dbReference type="EMBL" id="JAJHUN010000005">
    <property type="protein sequence ID" value="KAJ4159142.1"/>
    <property type="molecule type" value="Genomic_DNA"/>
</dbReference>
<feature type="transmembrane region" description="Helical" evidence="1">
    <location>
        <begin position="105"/>
        <end position="125"/>
    </location>
</feature>
<keyword evidence="1" id="KW-0812">Transmembrane</keyword>
<name>A0A9W8QHZ2_AKAMU</name>
<accession>A0A9W8QHZ2</accession>
<feature type="transmembrane region" description="Helical" evidence="1">
    <location>
        <begin position="63"/>
        <end position="85"/>
    </location>
</feature>
<dbReference type="Proteomes" id="UP001144673">
    <property type="component" value="Unassembled WGS sequence"/>
</dbReference>
<dbReference type="RefSeq" id="XP_056057141.1">
    <property type="nucleotide sequence ID" value="XM_056200428.1"/>
</dbReference>
<proteinExistence type="predicted"/>
<dbReference type="KEGG" id="amus:LMH87_008054"/>
<keyword evidence="3" id="KW-1185">Reference proteome</keyword>
<comment type="caution">
    <text evidence="2">The sequence shown here is derived from an EMBL/GenBank/DDBJ whole genome shotgun (WGS) entry which is preliminary data.</text>
</comment>
<protein>
    <submittedName>
        <fullName evidence="2">Uncharacterized protein</fullName>
    </submittedName>
</protein>